<sequence length="318" mass="35980">MVKMTEKSLEDIEIVLNPDQKHWMEIVQWCSKTEEWMFTVEDYKIWLESFEKFWFYVAIDKESKEAVASISLSFDRSSNGDKEDDIYYVGMYYVRPEWRSTGLGTLLFDKIMEIGKHSNMALNGVMKMSPKYASKYGFDKMPAYKHDFASIPTEHLVIPQVDSHYVIKDLNEVDESKLVAYDVSISHRSRAKYLMNFISSDDSFTKIALDGNGKVVGIGCVRAVYSNELCAGPFYADNKAVAESLLSKILSSIPDIKKYKTFGSLYPAINSEAASVFEALGGGHAQIGPFTQCQFTKRIFPTSDEKVFGVIECACSIV</sequence>
<evidence type="ECO:0000313" key="3">
    <source>
        <dbReference type="Proteomes" id="UP000268014"/>
    </source>
</evidence>
<dbReference type="AlphaFoldDB" id="A0A0N4WB62"/>
<dbReference type="EMBL" id="UZAF01016703">
    <property type="protein sequence ID" value="VDO32601.1"/>
    <property type="molecule type" value="Genomic_DNA"/>
</dbReference>
<dbReference type="Gene3D" id="3.40.630.90">
    <property type="match status" value="1"/>
</dbReference>
<dbReference type="Pfam" id="PF06852">
    <property type="entry name" value="DUF1248"/>
    <property type="match status" value="1"/>
</dbReference>
<evidence type="ECO:0000259" key="1">
    <source>
        <dbReference type="PROSITE" id="PS51186"/>
    </source>
</evidence>
<dbReference type="PANTHER" id="PTHR47408:SF1">
    <property type="entry name" value="N-ACETYLTRANSFERASE DOMAIN-CONTAINING PROTEIN"/>
    <property type="match status" value="1"/>
</dbReference>
<reference evidence="4" key="1">
    <citation type="submission" date="2017-02" db="UniProtKB">
        <authorList>
            <consortium name="WormBaseParasite"/>
        </authorList>
    </citation>
    <scope>IDENTIFICATION</scope>
</reference>
<dbReference type="SUPFAM" id="SSF55729">
    <property type="entry name" value="Acyl-CoA N-acyltransferases (Nat)"/>
    <property type="match status" value="1"/>
</dbReference>
<dbReference type="Gene3D" id="3.40.630.30">
    <property type="match status" value="1"/>
</dbReference>
<dbReference type="PANTHER" id="PTHR47408">
    <property type="entry name" value="PROTEIN CBG01304-RELATED"/>
    <property type="match status" value="1"/>
</dbReference>
<keyword evidence="3" id="KW-1185">Reference proteome</keyword>
<feature type="domain" description="N-acetyltransferase" evidence="1">
    <location>
        <begin position="13"/>
        <end position="158"/>
    </location>
</feature>
<dbReference type="GO" id="GO:0016747">
    <property type="term" value="F:acyltransferase activity, transferring groups other than amino-acyl groups"/>
    <property type="evidence" value="ECO:0007669"/>
    <property type="project" value="InterPro"/>
</dbReference>
<dbReference type="STRING" id="6290.A0A0N4WB62"/>
<dbReference type="WBParaSite" id="HPLM_0000766801-mRNA-1">
    <property type="protein sequence ID" value="HPLM_0000766801-mRNA-1"/>
    <property type="gene ID" value="HPLM_0000766801"/>
</dbReference>
<dbReference type="CDD" id="cd04301">
    <property type="entry name" value="NAT_SF"/>
    <property type="match status" value="1"/>
</dbReference>
<name>A0A0N4WB62_HAEPC</name>
<gene>
    <name evidence="2" type="ORF">HPLM_LOCUS7660</name>
</gene>
<dbReference type="OMA" id="YVRPEWR"/>
<dbReference type="Proteomes" id="UP000268014">
    <property type="component" value="Unassembled WGS sequence"/>
</dbReference>
<accession>A0A0N4WB62</accession>
<reference evidence="2 3" key="2">
    <citation type="submission" date="2018-11" db="EMBL/GenBank/DDBJ databases">
        <authorList>
            <consortium name="Pathogen Informatics"/>
        </authorList>
    </citation>
    <scope>NUCLEOTIDE SEQUENCE [LARGE SCALE GENOMIC DNA]</scope>
    <source>
        <strain evidence="2 3">MHpl1</strain>
    </source>
</reference>
<dbReference type="PROSITE" id="PS51186">
    <property type="entry name" value="GNAT"/>
    <property type="match status" value="1"/>
</dbReference>
<proteinExistence type="predicted"/>
<organism evidence="4">
    <name type="scientific">Haemonchus placei</name>
    <name type="common">Barber's pole worm</name>
    <dbReference type="NCBI Taxonomy" id="6290"/>
    <lineage>
        <taxon>Eukaryota</taxon>
        <taxon>Metazoa</taxon>
        <taxon>Ecdysozoa</taxon>
        <taxon>Nematoda</taxon>
        <taxon>Chromadorea</taxon>
        <taxon>Rhabditida</taxon>
        <taxon>Rhabditina</taxon>
        <taxon>Rhabditomorpha</taxon>
        <taxon>Strongyloidea</taxon>
        <taxon>Trichostrongylidae</taxon>
        <taxon>Haemonchus</taxon>
    </lineage>
</organism>
<dbReference type="InterPro" id="IPR016181">
    <property type="entry name" value="Acyl_CoA_acyltransferase"/>
</dbReference>
<protein>
    <submittedName>
        <fullName evidence="4">N-acetyltransferase domain-containing protein</fullName>
    </submittedName>
</protein>
<dbReference type="InterPro" id="IPR000182">
    <property type="entry name" value="GNAT_dom"/>
</dbReference>
<evidence type="ECO:0000313" key="2">
    <source>
        <dbReference type="EMBL" id="VDO32601.1"/>
    </source>
</evidence>
<dbReference type="OrthoDB" id="6418983at2759"/>
<evidence type="ECO:0000313" key="4">
    <source>
        <dbReference type="WBParaSite" id="HPLM_0000766801-mRNA-1"/>
    </source>
</evidence>
<dbReference type="InterPro" id="IPR009658">
    <property type="entry name" value="DUF1248"/>
</dbReference>